<protein>
    <submittedName>
        <fullName evidence="1">Uncharacterized protein</fullName>
    </submittedName>
</protein>
<evidence type="ECO:0000313" key="1">
    <source>
        <dbReference type="EMBL" id="OUP58670.1"/>
    </source>
</evidence>
<dbReference type="PANTHER" id="PTHR10000">
    <property type="entry name" value="PHOSPHOSERINE PHOSPHATASE"/>
    <property type="match status" value="1"/>
</dbReference>
<dbReference type="InterPro" id="IPR023214">
    <property type="entry name" value="HAD_sf"/>
</dbReference>
<dbReference type="InterPro" id="IPR036412">
    <property type="entry name" value="HAD-like_sf"/>
</dbReference>
<dbReference type="InterPro" id="IPR006379">
    <property type="entry name" value="HAD-SF_hydro_IIB"/>
</dbReference>
<dbReference type="AlphaFoldDB" id="A0A1Y4LS41"/>
<dbReference type="NCBIfam" id="TIGR01484">
    <property type="entry name" value="HAD-SF-IIB"/>
    <property type="match status" value="1"/>
</dbReference>
<dbReference type="Pfam" id="PF08282">
    <property type="entry name" value="Hydrolase_3"/>
    <property type="match status" value="1"/>
</dbReference>
<dbReference type="GeneID" id="79877158"/>
<sequence>MKAIICDLDGSLMPPSSGLYVSEKVKEKLIEIQKHGIMVILNSARIIQGVYPLAKQIQMDDFGGYVISCNGCHVMNVKTNETVFEYQISKKDALFIWQICMKHGLKPGISQPEYMLAEDFAIGYQLDRNNCEVDYLLTRIPKQYIEGPIWKCCISDTKEQLDACFEDVKSEIESYCDLKVIRSTPTMVDIIDNKVDKTIAVDRLLNKLNIKWSDISVIGDTNSDLGCIQKAGLGVTLENGSEACKDAADMIVPSCYDDGCIMWLDRILEDLR</sequence>
<dbReference type="PANTHER" id="PTHR10000:SF8">
    <property type="entry name" value="HAD SUPERFAMILY HYDROLASE-LIKE, TYPE 3"/>
    <property type="match status" value="1"/>
</dbReference>
<reference evidence="2" key="1">
    <citation type="submission" date="2017-04" db="EMBL/GenBank/DDBJ databases">
        <title>Function of individual gut microbiota members based on whole genome sequencing of pure cultures obtained from chicken caecum.</title>
        <authorList>
            <person name="Medvecky M."/>
            <person name="Cejkova D."/>
            <person name="Polansky O."/>
            <person name="Karasova D."/>
            <person name="Kubasova T."/>
            <person name="Cizek A."/>
            <person name="Rychlik I."/>
        </authorList>
    </citation>
    <scope>NUCLEOTIDE SEQUENCE [LARGE SCALE GENOMIC DNA]</scope>
    <source>
        <strain evidence="2">An178</strain>
    </source>
</reference>
<evidence type="ECO:0000313" key="2">
    <source>
        <dbReference type="Proteomes" id="UP000195447"/>
    </source>
</evidence>
<gene>
    <name evidence="1" type="ORF">B5F14_07875</name>
</gene>
<dbReference type="EMBL" id="NFKM01000016">
    <property type="protein sequence ID" value="OUP58670.1"/>
    <property type="molecule type" value="Genomic_DNA"/>
</dbReference>
<comment type="caution">
    <text evidence="1">The sequence shown here is derived from an EMBL/GenBank/DDBJ whole genome shotgun (WGS) entry which is preliminary data.</text>
</comment>
<dbReference type="Proteomes" id="UP000195447">
    <property type="component" value="Unassembled WGS sequence"/>
</dbReference>
<dbReference type="GO" id="GO:0000287">
    <property type="term" value="F:magnesium ion binding"/>
    <property type="evidence" value="ECO:0007669"/>
    <property type="project" value="TreeGrafter"/>
</dbReference>
<dbReference type="Gene3D" id="3.40.50.1000">
    <property type="entry name" value="HAD superfamily/HAD-like"/>
    <property type="match status" value="1"/>
</dbReference>
<dbReference type="RefSeq" id="WP_087158918.1">
    <property type="nucleotide sequence ID" value="NZ_CALHAA010000038.1"/>
</dbReference>
<accession>A0A1Y4LS41</accession>
<dbReference type="GO" id="GO:0005829">
    <property type="term" value="C:cytosol"/>
    <property type="evidence" value="ECO:0007669"/>
    <property type="project" value="TreeGrafter"/>
</dbReference>
<keyword evidence="2" id="KW-1185">Reference proteome</keyword>
<name>A0A1Y4LS41_9FIRM</name>
<dbReference type="Gene3D" id="3.30.1240.10">
    <property type="match status" value="1"/>
</dbReference>
<organism evidence="1 2">
    <name type="scientific">Faecalitalea cylindroides</name>
    <dbReference type="NCBI Taxonomy" id="39483"/>
    <lineage>
        <taxon>Bacteria</taxon>
        <taxon>Bacillati</taxon>
        <taxon>Bacillota</taxon>
        <taxon>Erysipelotrichia</taxon>
        <taxon>Erysipelotrichales</taxon>
        <taxon>Erysipelotrichaceae</taxon>
        <taxon>Faecalitalea</taxon>
    </lineage>
</organism>
<proteinExistence type="predicted"/>
<dbReference type="SUPFAM" id="SSF56784">
    <property type="entry name" value="HAD-like"/>
    <property type="match status" value="1"/>
</dbReference>
<dbReference type="GO" id="GO:0016791">
    <property type="term" value="F:phosphatase activity"/>
    <property type="evidence" value="ECO:0007669"/>
    <property type="project" value="TreeGrafter"/>
</dbReference>